<comment type="caution">
    <text evidence="1">The sequence shown here is derived from an EMBL/GenBank/DDBJ whole genome shotgun (WGS) entry which is preliminary data.</text>
</comment>
<evidence type="ECO:0000313" key="2">
    <source>
        <dbReference type="Proteomes" id="UP000324800"/>
    </source>
</evidence>
<organism evidence="1 2">
    <name type="scientific">Streblomastix strix</name>
    <dbReference type="NCBI Taxonomy" id="222440"/>
    <lineage>
        <taxon>Eukaryota</taxon>
        <taxon>Metamonada</taxon>
        <taxon>Preaxostyla</taxon>
        <taxon>Oxymonadida</taxon>
        <taxon>Streblomastigidae</taxon>
        <taxon>Streblomastix</taxon>
    </lineage>
</organism>
<dbReference type="EMBL" id="SNRW01020423">
    <property type="protein sequence ID" value="KAA6365473.1"/>
    <property type="molecule type" value="Genomic_DNA"/>
</dbReference>
<reference evidence="1 2" key="1">
    <citation type="submission" date="2019-03" db="EMBL/GenBank/DDBJ databases">
        <title>Single cell metagenomics reveals metabolic interactions within the superorganism composed of flagellate Streblomastix strix and complex community of Bacteroidetes bacteria on its surface.</title>
        <authorList>
            <person name="Treitli S.C."/>
            <person name="Kolisko M."/>
            <person name="Husnik F."/>
            <person name="Keeling P."/>
            <person name="Hampl V."/>
        </authorList>
    </citation>
    <scope>NUCLEOTIDE SEQUENCE [LARGE SCALE GENOMIC DNA]</scope>
    <source>
        <strain evidence="1">ST1C</strain>
    </source>
</reference>
<protein>
    <submittedName>
        <fullName evidence="1">Uncharacterized protein</fullName>
    </submittedName>
</protein>
<evidence type="ECO:0000313" key="1">
    <source>
        <dbReference type="EMBL" id="KAA6365473.1"/>
    </source>
</evidence>
<proteinExistence type="predicted"/>
<dbReference type="Proteomes" id="UP000324800">
    <property type="component" value="Unassembled WGS sequence"/>
</dbReference>
<dbReference type="AlphaFoldDB" id="A0A5J4U5E3"/>
<name>A0A5J4U5E3_9EUKA</name>
<sequence length="29" mass="3456">MPYLPLHRSDIGTAQRTWQNRGYDLVRNP</sequence>
<accession>A0A5J4U5E3</accession>
<feature type="non-terminal residue" evidence="1">
    <location>
        <position position="29"/>
    </location>
</feature>
<gene>
    <name evidence="1" type="ORF">EZS28_038999</name>
</gene>